<keyword evidence="2" id="KW-1185">Reference proteome</keyword>
<dbReference type="AlphaFoldDB" id="A0A920CJI1"/>
<dbReference type="EMBL" id="BORS01000008">
    <property type="protein sequence ID" value="GIO42791.1"/>
    <property type="molecule type" value="Genomic_DNA"/>
</dbReference>
<reference evidence="1" key="1">
    <citation type="submission" date="2021-03" db="EMBL/GenBank/DDBJ databases">
        <title>Antimicrobial resistance genes in bacteria isolated from Japanese honey, and their potential for conferring macrolide and lincosamide resistance in the American foulbrood pathogen Paenibacillus larvae.</title>
        <authorList>
            <person name="Okamoto M."/>
            <person name="Kumagai M."/>
            <person name="Kanamori H."/>
            <person name="Takamatsu D."/>
        </authorList>
    </citation>
    <scope>NUCLEOTIDE SEQUENCE</scope>
    <source>
        <strain evidence="1">J41TS4</strain>
    </source>
</reference>
<organism evidence="1 2">
    <name type="scientific">Paenibacillus apis</name>
    <dbReference type="NCBI Taxonomy" id="1792174"/>
    <lineage>
        <taxon>Bacteria</taxon>
        <taxon>Bacillati</taxon>
        <taxon>Bacillota</taxon>
        <taxon>Bacilli</taxon>
        <taxon>Bacillales</taxon>
        <taxon>Paenibacillaceae</taxon>
        <taxon>Paenibacillus</taxon>
    </lineage>
</organism>
<protein>
    <submittedName>
        <fullName evidence="1">Uncharacterized protein</fullName>
    </submittedName>
</protein>
<evidence type="ECO:0000313" key="1">
    <source>
        <dbReference type="EMBL" id="GIO42791.1"/>
    </source>
</evidence>
<name>A0A920CJI1_9BACL</name>
<evidence type="ECO:0000313" key="2">
    <source>
        <dbReference type="Proteomes" id="UP000678895"/>
    </source>
</evidence>
<sequence length="51" mass="5861">MYLSFPNHWRRGKANHYDGDGSREILQSIFGTASHGDVVPFPNAKQRVVFR</sequence>
<accession>A0A920CJI1</accession>
<gene>
    <name evidence="1" type="ORF">J41TS4_25490</name>
</gene>
<dbReference type="Proteomes" id="UP000678895">
    <property type="component" value="Unassembled WGS sequence"/>
</dbReference>
<comment type="caution">
    <text evidence="1">The sequence shown here is derived from an EMBL/GenBank/DDBJ whole genome shotgun (WGS) entry which is preliminary data.</text>
</comment>
<proteinExistence type="predicted"/>